<dbReference type="Proteomes" id="UP000274429">
    <property type="component" value="Unassembled WGS sequence"/>
</dbReference>
<evidence type="ECO:0000313" key="7">
    <source>
        <dbReference type="Proteomes" id="UP000274429"/>
    </source>
</evidence>
<keyword evidence="7" id="KW-1185">Reference proteome</keyword>
<dbReference type="GO" id="GO:0031124">
    <property type="term" value="P:mRNA 3'-end processing"/>
    <property type="evidence" value="ECO:0007669"/>
    <property type="project" value="InterPro"/>
</dbReference>
<feature type="region of interest" description="Disordered" evidence="4">
    <location>
        <begin position="1388"/>
        <end position="1452"/>
    </location>
</feature>
<evidence type="ECO:0000256" key="1">
    <source>
        <dbReference type="ARBA" id="ARBA00004123"/>
    </source>
</evidence>
<protein>
    <submittedName>
        <fullName evidence="8">Suf domain-containing protein</fullName>
    </submittedName>
</protein>
<dbReference type="EMBL" id="UYWX01000004">
    <property type="protein sequence ID" value="VDM15785.1"/>
    <property type="molecule type" value="Genomic_DNA"/>
</dbReference>
<sequence>MDFSNAPLAVLEADELSYTGKSDTGDQPCEGVLKRSLSDPFDISGGLQLEASLEHLIWTFDDSVSRGLMDSSDVDESKSHQNARTSLDTIKSFWRMSVAPIENPKDSYPLEKGPITFTMEDLHMADAESVSDAEFEAFAPNTELLVSMRNFPVFISSTITVFTRRPHLVFILISPSRMQDFELFEMRLSMLNALEREKLAGVGEDSLKGKREEDDDTVATNSVDPFSSSSCESLPCSLSDTYPPHLSLGQQPPASVGATAPDVAEEQALDASLRLASLQAALEAFKAHHPTLPLVETPDWAQELEHLSPQLLRHYANELEAETGSISEYLVASLAEREELRLFRDVLDDFIILHNNLQVRRRKAAEAVLANTTRSTLAHLKQHLSHSAMYRRMPRLNSPGSLIELNDMSRRGDVLSGSAVSLNLQRQDLERMPRGHHIGDPIEFPSLRSAFIRLSGFLTGQTAKAPVVTSDTVSLATRVVADAEASRRQLATSKVPKRLIDGVQSQDHKLPPSDLPWPMGRPEFSQSLKLHIPVPTSQLPSWLPPRLRIINQILLAALRESPENLSIKTWLDLLVLDPLVEAEQLQRTSKYLSASGFESAQVDSLRILYSSSDIGPRKTVSFDWHGTKELFKALAIERNGDVPRRTSPPVNYPRWAFPSAIMISMPFAQRRTLKVDKLQRAEERIKNNVWDIEAWSVILRDAQSKKIEDARESFERIISQFPTAGQYWKIYIQQEMKAKNYDRVEKLFQKCLVKILNIDLWKLYLQYIKDTKGKHPNFKEKMAQAYDFTLDKMGLDLNSYSIWADYISFLRSTQVQGSYAESQKITATRRVYQRAIITPMLGIETVWRDYCMYEDSINPHIAKKLTEERSRDYMNARNVTKEYEIMTKGLSRNIPSVPPQVTPLEVKQVELWKKYIQWEKDNPLKTEDITTITKRVMFAYEQCLLCLGHHPDIWYEAASYLEQASKLLAGKGDQAMASQFADDTAAMYERGINLLKNNIMLYFAYADYEEGRCKYAKVHSIYKKLISMDNVDPTLPYIQYMRFARRCEGIQSARLVFKLAREDPRIGYQVFVSAALMEYFCSKNLEVGKNIFALGMKRFAGNSDFVLCYVEYMSHLNQDNNTRVLFERALGSDEIPTERVRPIWARFLQFELQVGDLASVQKIEKRRLKAIENVKEFQGRETALLIDRYRFLDLFPCSESELRSLGYRELAKLNVTGAGCAFLHSVGIGAPGEDVQVAVGSGVSNQSTLPLAEAGDGSSILPSSGAKQPTFPQPDFAQMLPFKPKAYPRTGSHPVAGGEFPPPPAASALIHMLPPPECFHGPFVQVDKFLEHFLNLEIPEDYITQVMAESEDVAMTNIDAGTAISIEMSNTVPQQVLMAAAARRRKQLQQQQQEGVVAGRKRSATATTNAFGDSEDEAEPEEDDENDPVFNDDVEAGGSGSGSNVTSGGLLDIFKLRQTKRHNVA</sequence>
<evidence type="ECO:0000313" key="8">
    <source>
        <dbReference type="WBParaSite" id="TTAC_0000007101-mRNA-1"/>
    </source>
</evidence>
<proteinExistence type="predicted"/>
<gene>
    <name evidence="6" type="ORF">TTAC_LOCUS72</name>
</gene>
<dbReference type="InterPro" id="IPR011990">
    <property type="entry name" value="TPR-like_helical_dom_sf"/>
</dbReference>
<dbReference type="InterPro" id="IPR008847">
    <property type="entry name" value="Suf"/>
</dbReference>
<accession>A0A0R3WHP3</accession>
<dbReference type="GO" id="GO:0003729">
    <property type="term" value="F:mRNA binding"/>
    <property type="evidence" value="ECO:0007669"/>
    <property type="project" value="TreeGrafter"/>
</dbReference>
<keyword evidence="3" id="KW-0539">Nucleus</keyword>
<dbReference type="Gene3D" id="1.25.40.1040">
    <property type="match status" value="1"/>
</dbReference>
<dbReference type="FunFam" id="1.25.40.1040:FF:000002">
    <property type="entry name" value="Cleavage stimulation factor subunit 3"/>
    <property type="match status" value="1"/>
</dbReference>
<dbReference type="WBParaSite" id="TTAC_0000007101-mRNA-1">
    <property type="protein sequence ID" value="TTAC_0000007101-mRNA-1"/>
    <property type="gene ID" value="TTAC_0000007101"/>
</dbReference>
<evidence type="ECO:0000256" key="4">
    <source>
        <dbReference type="SAM" id="MobiDB-lite"/>
    </source>
</evidence>
<dbReference type="InterPro" id="IPR045243">
    <property type="entry name" value="Rna14-like"/>
</dbReference>
<dbReference type="GO" id="GO:0005634">
    <property type="term" value="C:nucleus"/>
    <property type="evidence" value="ECO:0007669"/>
    <property type="project" value="UniProtKB-SubCell"/>
</dbReference>
<evidence type="ECO:0000259" key="5">
    <source>
        <dbReference type="Pfam" id="PF05843"/>
    </source>
</evidence>
<evidence type="ECO:0000256" key="2">
    <source>
        <dbReference type="ARBA" id="ARBA00022737"/>
    </source>
</evidence>
<feature type="domain" description="Suppressor of forked" evidence="5">
    <location>
        <begin position="676"/>
        <end position="1202"/>
    </location>
</feature>
<dbReference type="InterPro" id="IPR003107">
    <property type="entry name" value="HAT"/>
</dbReference>
<keyword evidence="2" id="KW-0677">Repeat</keyword>
<dbReference type="Pfam" id="PF05843">
    <property type="entry name" value="Suf"/>
    <property type="match status" value="1"/>
</dbReference>
<dbReference type="PANTHER" id="PTHR19980">
    <property type="entry name" value="RNA CLEAVAGE STIMULATION FACTOR"/>
    <property type="match status" value="1"/>
</dbReference>
<evidence type="ECO:0000256" key="3">
    <source>
        <dbReference type="ARBA" id="ARBA00023242"/>
    </source>
</evidence>
<dbReference type="STRING" id="6205.A0A0R3WHP3"/>
<name>A0A0R3WHP3_HYDTA</name>
<feature type="compositionally biased region" description="Acidic residues" evidence="4">
    <location>
        <begin position="1413"/>
        <end position="1435"/>
    </location>
</feature>
<feature type="region of interest" description="Disordered" evidence="4">
    <location>
        <begin position="205"/>
        <end position="226"/>
    </location>
</feature>
<dbReference type="PANTHER" id="PTHR19980:SF0">
    <property type="entry name" value="CLEAVAGE STIMULATION FACTOR SUBUNIT 3"/>
    <property type="match status" value="1"/>
</dbReference>
<dbReference type="SMART" id="SM00386">
    <property type="entry name" value="HAT"/>
    <property type="match status" value="10"/>
</dbReference>
<reference evidence="6 7" key="2">
    <citation type="submission" date="2018-11" db="EMBL/GenBank/DDBJ databases">
        <authorList>
            <consortium name="Pathogen Informatics"/>
        </authorList>
    </citation>
    <scope>NUCLEOTIDE SEQUENCE [LARGE SCALE GENOMIC DNA]</scope>
</reference>
<reference evidence="8" key="1">
    <citation type="submission" date="2016-04" db="UniProtKB">
        <authorList>
            <consortium name="WormBaseParasite"/>
        </authorList>
    </citation>
    <scope>IDENTIFICATION</scope>
</reference>
<comment type="subcellular location">
    <subcellularLocation>
        <location evidence="1">Nucleus</location>
    </subcellularLocation>
</comment>
<dbReference type="OrthoDB" id="26282at2759"/>
<evidence type="ECO:0000313" key="6">
    <source>
        <dbReference type="EMBL" id="VDM15785.1"/>
    </source>
</evidence>
<organism evidence="8">
    <name type="scientific">Hydatigena taeniaeformis</name>
    <name type="common">Feline tapeworm</name>
    <name type="synonym">Taenia taeniaeformis</name>
    <dbReference type="NCBI Taxonomy" id="6205"/>
    <lineage>
        <taxon>Eukaryota</taxon>
        <taxon>Metazoa</taxon>
        <taxon>Spiralia</taxon>
        <taxon>Lophotrochozoa</taxon>
        <taxon>Platyhelminthes</taxon>
        <taxon>Cestoda</taxon>
        <taxon>Eucestoda</taxon>
        <taxon>Cyclophyllidea</taxon>
        <taxon>Taeniidae</taxon>
        <taxon>Hydatigera</taxon>
    </lineage>
</organism>
<dbReference type="SUPFAM" id="SSF48452">
    <property type="entry name" value="TPR-like"/>
    <property type="match status" value="1"/>
</dbReference>